<dbReference type="InterPro" id="IPR044849">
    <property type="entry name" value="CASTOR/POLLUX/SYM8-like"/>
</dbReference>
<organism evidence="10 11">
    <name type="scientific">Reichenbachiella agariperforans</name>
    <dbReference type="NCBI Taxonomy" id="156994"/>
    <lineage>
        <taxon>Bacteria</taxon>
        <taxon>Pseudomonadati</taxon>
        <taxon>Bacteroidota</taxon>
        <taxon>Cytophagia</taxon>
        <taxon>Cytophagales</taxon>
        <taxon>Reichenbachiellaceae</taxon>
        <taxon>Reichenbachiella</taxon>
    </lineage>
</organism>
<feature type="transmembrane region" description="Helical" evidence="8">
    <location>
        <begin position="26"/>
        <end position="50"/>
    </location>
</feature>
<feature type="transmembrane region" description="Helical" evidence="8">
    <location>
        <begin position="89"/>
        <end position="113"/>
    </location>
</feature>
<evidence type="ECO:0000313" key="10">
    <source>
        <dbReference type="EMBL" id="SHK97463.1"/>
    </source>
</evidence>
<dbReference type="GO" id="GO:0012505">
    <property type="term" value="C:endomembrane system"/>
    <property type="evidence" value="ECO:0007669"/>
    <property type="project" value="UniProtKB-SubCell"/>
</dbReference>
<dbReference type="InterPro" id="IPR010420">
    <property type="entry name" value="CASTOR/POLLUX/SYM8_dom"/>
</dbReference>
<evidence type="ECO:0000256" key="8">
    <source>
        <dbReference type="SAM" id="Phobius"/>
    </source>
</evidence>
<gene>
    <name evidence="10" type="ORF">SAMN04488028_11513</name>
</gene>
<comment type="subcellular location">
    <subcellularLocation>
        <location evidence="1">Endomembrane system</location>
        <topology evidence="1">Multi-pass membrane protein</topology>
    </subcellularLocation>
</comment>
<evidence type="ECO:0000256" key="5">
    <source>
        <dbReference type="ARBA" id="ARBA00023065"/>
    </source>
</evidence>
<keyword evidence="11" id="KW-1185">Reference proteome</keyword>
<feature type="domain" description="CASTOR/POLLUX/SYM8 ion channel conserved" evidence="9">
    <location>
        <begin position="276"/>
        <end position="372"/>
    </location>
</feature>
<keyword evidence="3 8" id="KW-0812">Transmembrane</keyword>
<proteinExistence type="predicted"/>
<dbReference type="PANTHER" id="PTHR31563">
    <property type="entry name" value="ION CHANNEL POLLUX-RELATED"/>
    <property type="match status" value="1"/>
</dbReference>
<dbReference type="GO" id="GO:0034220">
    <property type="term" value="P:monoatomic ion transmembrane transport"/>
    <property type="evidence" value="ECO:0007669"/>
    <property type="project" value="UniProtKB-KW"/>
</dbReference>
<evidence type="ECO:0000256" key="6">
    <source>
        <dbReference type="ARBA" id="ARBA00023136"/>
    </source>
</evidence>
<dbReference type="PANTHER" id="PTHR31563:SF10">
    <property type="entry name" value="ION CHANNEL POLLUX-RELATED"/>
    <property type="match status" value="1"/>
</dbReference>
<reference evidence="11" key="1">
    <citation type="submission" date="2016-11" db="EMBL/GenBank/DDBJ databases">
        <authorList>
            <person name="Varghese N."/>
            <person name="Submissions S."/>
        </authorList>
    </citation>
    <scope>NUCLEOTIDE SEQUENCE [LARGE SCALE GENOMIC DNA]</scope>
    <source>
        <strain evidence="11">DSM 26134</strain>
    </source>
</reference>
<evidence type="ECO:0000256" key="2">
    <source>
        <dbReference type="ARBA" id="ARBA00022448"/>
    </source>
</evidence>
<evidence type="ECO:0000256" key="7">
    <source>
        <dbReference type="ARBA" id="ARBA00023303"/>
    </source>
</evidence>
<evidence type="ECO:0000313" key="11">
    <source>
        <dbReference type="Proteomes" id="UP000184474"/>
    </source>
</evidence>
<dbReference type="AlphaFoldDB" id="A0A1M6WUQ7"/>
<dbReference type="EMBL" id="FRAA01000015">
    <property type="protein sequence ID" value="SHK97463.1"/>
    <property type="molecule type" value="Genomic_DNA"/>
</dbReference>
<dbReference type="Proteomes" id="UP000184474">
    <property type="component" value="Unassembled WGS sequence"/>
</dbReference>
<dbReference type="Gene3D" id="3.40.50.720">
    <property type="entry name" value="NAD(P)-binding Rossmann-like Domain"/>
    <property type="match status" value="2"/>
</dbReference>
<keyword evidence="6 8" id="KW-0472">Membrane</keyword>
<keyword evidence="5" id="KW-0406">Ion transport</keyword>
<name>A0A1M6WUQ7_REIAG</name>
<protein>
    <submittedName>
        <fullName evidence="10">Trk K+ transport system, NAD-binding component</fullName>
    </submittedName>
</protein>
<dbReference type="RefSeq" id="WP_073125722.1">
    <property type="nucleotide sequence ID" value="NZ_FRAA01000015.1"/>
</dbReference>
<keyword evidence="7" id="KW-0407">Ion channel</keyword>
<evidence type="ECO:0000256" key="4">
    <source>
        <dbReference type="ARBA" id="ARBA00022989"/>
    </source>
</evidence>
<evidence type="ECO:0000259" key="9">
    <source>
        <dbReference type="Pfam" id="PF06241"/>
    </source>
</evidence>
<sequence>MSKTAPLTARLKYAFDNYISKGTGTLIGGLALLTLVLVFILAVILILSGIHPDQSISFTIFDSLWENMIHMLDPGTLGDTDSDWGMRSYLLFVTLIGVVVLSTLIGLVSNGILTKIEELRKGRSFVIERNHTLILGWSSKIFTIISELIEANENLKEGVIVILADKDKVEMEDEIKLKVGDTRNTRVICRTGDPIDIDDIHIANPFDSKSIIILDKDNENSDSQIIKTIVAIVTNPRREELRSEPYHITAEITDSKNLEVAKMVGKDEVELILSDDFISRIMVQTSRQSGLSVVYIELMDYDGDEIYFTDEKTEVLVGKTFRDIIFAYEKSAIMGIQFADGTVAINPPMDTVFNDGDKVIGITEDDDTLIPSGRTDYEIDESRVVHPDDPSQADEKILIIGWNDRAKNIISELDQYAPFGSTLKIVSKFEDPIPVIEKLKSNLKNLSVEFVKAETTERETLENLNIPSFDYIMLLCYEQHFPVQEADAQTLITLLHIRSIAERTEKHLNLVSEMIDMKNRQLADITSADDFIVSDKLLSLLMTQVSENKFLMRVFEDLFDADGSEIYIKPAKEYVTPGKPVNFYTVLESAAQLNQVAIGYRILANSRNVEKQYGVVVNPDKAEYINFTEKDEIIVLSED</sequence>
<dbReference type="STRING" id="156994.SAMN04488028_11513"/>
<evidence type="ECO:0000256" key="1">
    <source>
        <dbReference type="ARBA" id="ARBA00004127"/>
    </source>
</evidence>
<dbReference type="InterPro" id="IPR036291">
    <property type="entry name" value="NAD(P)-bd_dom_sf"/>
</dbReference>
<accession>A0A1M6WUQ7</accession>
<keyword evidence="4 8" id="KW-1133">Transmembrane helix</keyword>
<dbReference type="SUPFAM" id="SSF51735">
    <property type="entry name" value="NAD(P)-binding Rossmann-fold domains"/>
    <property type="match status" value="1"/>
</dbReference>
<dbReference type="Pfam" id="PF06241">
    <property type="entry name" value="Castor_Poll_mid"/>
    <property type="match status" value="1"/>
</dbReference>
<keyword evidence="2" id="KW-0813">Transport</keyword>
<evidence type="ECO:0000256" key="3">
    <source>
        <dbReference type="ARBA" id="ARBA00022692"/>
    </source>
</evidence>